<protein>
    <submittedName>
        <fullName evidence="1">Uncharacterized protein</fullName>
    </submittedName>
</protein>
<comment type="caution">
    <text evidence="1">The sequence shown here is derived from an EMBL/GenBank/DDBJ whole genome shotgun (WGS) entry which is preliminary data.</text>
</comment>
<proteinExistence type="predicted"/>
<dbReference type="AlphaFoldDB" id="A0A0F9KHI8"/>
<reference evidence="1" key="1">
    <citation type="journal article" date="2015" name="Nature">
        <title>Complex archaea that bridge the gap between prokaryotes and eukaryotes.</title>
        <authorList>
            <person name="Spang A."/>
            <person name="Saw J.H."/>
            <person name="Jorgensen S.L."/>
            <person name="Zaremba-Niedzwiedzka K."/>
            <person name="Martijn J."/>
            <person name="Lind A.E."/>
            <person name="van Eijk R."/>
            <person name="Schleper C."/>
            <person name="Guy L."/>
            <person name="Ettema T.J."/>
        </authorList>
    </citation>
    <scope>NUCLEOTIDE SEQUENCE</scope>
</reference>
<name>A0A0F9KHI8_9ZZZZ</name>
<dbReference type="EMBL" id="LAZR01008025">
    <property type="protein sequence ID" value="KKM81398.1"/>
    <property type="molecule type" value="Genomic_DNA"/>
</dbReference>
<gene>
    <name evidence="1" type="ORF">LCGC14_1330120</name>
</gene>
<evidence type="ECO:0000313" key="1">
    <source>
        <dbReference type="EMBL" id="KKM81398.1"/>
    </source>
</evidence>
<accession>A0A0F9KHI8</accession>
<sequence length="93" mass="10074">MEPGVVVGEVPTAINYEAMSLDEVLAAVGKAWEIKDLRLMARLSKLHGKKETELQARLHKDMLAALVEVTGKTLADFTALVDRLVESGQLDGA</sequence>
<organism evidence="1">
    <name type="scientific">marine sediment metagenome</name>
    <dbReference type="NCBI Taxonomy" id="412755"/>
    <lineage>
        <taxon>unclassified sequences</taxon>
        <taxon>metagenomes</taxon>
        <taxon>ecological metagenomes</taxon>
    </lineage>
</organism>
<feature type="non-terminal residue" evidence="1">
    <location>
        <position position="93"/>
    </location>
</feature>